<feature type="transmembrane region" description="Helical" evidence="1">
    <location>
        <begin position="306"/>
        <end position="331"/>
    </location>
</feature>
<comment type="caution">
    <text evidence="2">The sequence shown here is derived from an EMBL/GenBank/DDBJ whole genome shotgun (WGS) entry which is preliminary data.</text>
</comment>
<evidence type="ECO:0000313" key="2">
    <source>
        <dbReference type="EMBL" id="ODC04834.1"/>
    </source>
</evidence>
<reference evidence="2 3" key="1">
    <citation type="submission" date="2016-08" db="EMBL/GenBank/DDBJ databases">
        <authorList>
            <person name="Seilhamer J.J."/>
        </authorList>
    </citation>
    <scope>NUCLEOTIDE SEQUENCE [LARGE SCALE GENOMIC DNA]</scope>
    <source>
        <strain evidence="2 3">PH27A</strain>
    </source>
</reference>
<dbReference type="RefSeq" id="WP_068999818.1">
    <property type="nucleotide sequence ID" value="NZ_MDTQ01000001.1"/>
</dbReference>
<dbReference type="Pfam" id="PF09913">
    <property type="entry name" value="DUF2142"/>
    <property type="match status" value="1"/>
</dbReference>
<organism evidence="2 3">
    <name type="scientific">Terasakiispira papahanaumokuakeensis</name>
    <dbReference type="NCBI Taxonomy" id="197479"/>
    <lineage>
        <taxon>Bacteria</taxon>
        <taxon>Pseudomonadati</taxon>
        <taxon>Pseudomonadota</taxon>
        <taxon>Gammaproteobacteria</taxon>
        <taxon>Oceanospirillales</taxon>
        <taxon>Terasakiispira</taxon>
    </lineage>
</organism>
<feature type="transmembrane region" description="Helical" evidence="1">
    <location>
        <begin position="115"/>
        <end position="135"/>
    </location>
</feature>
<evidence type="ECO:0000256" key="1">
    <source>
        <dbReference type="SAM" id="Phobius"/>
    </source>
</evidence>
<feature type="transmembrane region" description="Helical" evidence="1">
    <location>
        <begin position="219"/>
        <end position="237"/>
    </location>
</feature>
<protein>
    <recommendedName>
        <fullName evidence="4">DUF2142 domain-containing protein</fullName>
    </recommendedName>
</protein>
<keyword evidence="1" id="KW-1133">Transmembrane helix</keyword>
<dbReference type="EMBL" id="MDTQ01000001">
    <property type="protein sequence ID" value="ODC04834.1"/>
    <property type="molecule type" value="Genomic_DNA"/>
</dbReference>
<keyword evidence="1" id="KW-0472">Membrane</keyword>
<feature type="transmembrane region" description="Helical" evidence="1">
    <location>
        <begin position="12"/>
        <end position="29"/>
    </location>
</feature>
<evidence type="ECO:0000313" key="3">
    <source>
        <dbReference type="Proteomes" id="UP000094291"/>
    </source>
</evidence>
<sequence length="459" mass="50792">MMLWRHAQCWGMAGWLCTALMCVVFVAVTPDFQSPDEPDHIKRAYWLMAGYLWLSTPPGESSGEQLDKGLNHYMSAYMWLKQSPQHVVTRQALASVKSITWQHETAFSAAPGTGYYFPLLYLPQGIGLYLGQVFDLTIHQSYQLARLLALASCLALLACAIRLYPLPPLAWAVLFLPMNLFQWSAASLDGLSTALTLVILSTFMRLWSLPRHEPLAIRLRALLLVSLFVLVATRIHMAPLFLMPLLLAWRDRQLSDALWGLGVASAVLVWLGSAIMMTVDHRISGTLGAVGTLQAYWHHPQALWDILANTLTSSTLLSFYGASFIGILGWLDVRLSPLTYGILAMAFLIISMAAIQYRARDAMNRYGRLSLGVMSLSAVLLTFLALLLTWTPFPSEFIQGVQGRYFLMPALVMAYAVSAGTAELSPWRLGVTGGGLVGLLSIGMYASIHGLILRYYMAP</sequence>
<keyword evidence="3" id="KW-1185">Reference proteome</keyword>
<feature type="transmembrane region" description="Helical" evidence="1">
    <location>
        <begin position="337"/>
        <end position="357"/>
    </location>
</feature>
<feature type="transmembrane region" description="Helical" evidence="1">
    <location>
        <begin position="147"/>
        <end position="165"/>
    </location>
</feature>
<dbReference type="STRING" id="197479.BFW38_16160"/>
<proteinExistence type="predicted"/>
<feature type="transmembrane region" description="Helical" evidence="1">
    <location>
        <begin position="436"/>
        <end position="457"/>
    </location>
</feature>
<feature type="transmembrane region" description="Helical" evidence="1">
    <location>
        <begin position="369"/>
        <end position="393"/>
    </location>
</feature>
<dbReference type="AlphaFoldDB" id="A0A1E2VCZ4"/>
<name>A0A1E2VCZ4_9GAMM</name>
<dbReference type="InterPro" id="IPR018674">
    <property type="entry name" value="DUF2142_membrane"/>
</dbReference>
<feature type="transmembrane region" description="Helical" evidence="1">
    <location>
        <begin position="185"/>
        <end position="207"/>
    </location>
</feature>
<keyword evidence="1" id="KW-0812">Transmembrane</keyword>
<evidence type="ECO:0008006" key="4">
    <source>
        <dbReference type="Google" id="ProtNLM"/>
    </source>
</evidence>
<dbReference type="OrthoDB" id="2220917at2"/>
<dbReference type="Proteomes" id="UP000094291">
    <property type="component" value="Unassembled WGS sequence"/>
</dbReference>
<gene>
    <name evidence="2" type="ORF">BFW38_16160</name>
</gene>
<accession>A0A1E2VCZ4</accession>
<feature type="transmembrane region" description="Helical" evidence="1">
    <location>
        <begin position="257"/>
        <end position="279"/>
    </location>
</feature>
<feature type="transmembrane region" description="Helical" evidence="1">
    <location>
        <begin position="405"/>
        <end position="424"/>
    </location>
</feature>